<dbReference type="GO" id="GO:0016758">
    <property type="term" value="F:hexosyltransferase activity"/>
    <property type="evidence" value="ECO:0007669"/>
    <property type="project" value="UniProtKB-ARBA"/>
</dbReference>
<dbReference type="SUPFAM" id="SSF53335">
    <property type="entry name" value="S-adenosyl-L-methionine-dependent methyltransferases"/>
    <property type="match status" value="1"/>
</dbReference>
<dbReference type="Gene3D" id="3.90.550.10">
    <property type="entry name" value="Spore Coat Polysaccharide Biosynthesis Protein SpsA, Chain A"/>
    <property type="match status" value="1"/>
</dbReference>
<proteinExistence type="predicted"/>
<evidence type="ECO:0000313" key="5">
    <source>
        <dbReference type="EMBL" id="QDY97179.1"/>
    </source>
</evidence>
<dbReference type="PANTHER" id="PTHR22916:SF51">
    <property type="entry name" value="GLYCOSYLTRANSFERASE EPSH-RELATED"/>
    <property type="match status" value="1"/>
</dbReference>
<gene>
    <name evidence="5" type="ORF">CG010_024195</name>
</gene>
<dbReference type="Gene3D" id="3.40.50.150">
    <property type="entry name" value="Vaccinia Virus protein VP39"/>
    <property type="match status" value="1"/>
</dbReference>
<dbReference type="RefSeq" id="WP_099086798.1">
    <property type="nucleotide sequence ID" value="NZ_CP029045.1"/>
</dbReference>
<dbReference type="InterPro" id="IPR029044">
    <property type="entry name" value="Nucleotide-diphossugar_trans"/>
</dbReference>
<dbReference type="Pfam" id="PF05050">
    <property type="entry name" value="Methyltransf_21"/>
    <property type="match status" value="1"/>
</dbReference>
<dbReference type="Pfam" id="PF00535">
    <property type="entry name" value="Glycos_transf_2"/>
    <property type="match status" value="1"/>
</dbReference>
<keyword evidence="5" id="KW-0489">Methyltransferase</keyword>
<sequence length="967" mass="109107">MNNVVSVIIPVHNMELYLDQCLSSIELQSHENLEIICINSCSTDNSATIIKRAVLRDSRIRYIQQEIDAGLGGSRNEGLKHATGEYVLFVDSDDWIAQDMIESLVSAIEAHHADYAFGALEGYDNETSRYLGIEHPFHSLAARKLATDGVIDLAKHPTILTDMYPSAWLGLRRRAKIAELGVDFPENRLAEDHRFHYRYGFNSSRAVYLPIPFYKHRRNRRGQLSSEQSTRTLGVLDTIEENFLIFDQFLSKRDARAAKAKTALRLVYEKLGQISEKTPAGEAFFSRARKILSQFDIEEIYLHGDIFVEHRHTQEILGATTDALIAKALRTETFEGRELHGGEHWADIELKFDPPINLDLAHLALSVDLDTPAPISLRLALICEPVQEQGEQAATGPHVFEFRRTFQPLQNVVTFECGQMIAAEGRPDVTKVCKICFGGLLPVGKLTQKLFALTSDHALIDLVGTANKPAEAHQPDAAAPPPHLPRGKRRGISAVVADIRALRKLPTATANLYAELKALDQSLTERHLQILDLSERAERLLESNSTTLTKSLSEKILGASEQTKQSFEANSNYLAKSLSEQILKTSEHAKQALESSSTNLTASLSNLATIEKWLLGSANRLEEHIESNRQLIPRNDGMHAWHPTWIPSDIPLFFHGNSWIWADKFKEYYFNNKDVVPQKMERLIAGLDTESAAVLRWLWETAVFKIPFARTSADVGALLRRDYVYSPADLVEQKKILRHFADETSEFAMPHGQTMEIPVFYYHHGLRTLNQKYLDYMAGYDALDCGAFIGDTAVVLARKYAFRRILSIDPSPDNIRNMMNVLSQNGVTNVTPILAGVDESEGELIFRGKNAVTTAVQFDPQTFSVMPPDQTSVRVRSIDDIVDSEQVSPRFIKFDIEGFEQRAIRGAKRTIEKYRPILSISVYHRPEDMFEIKPFLEECNLGYRFIAQHQNPFDPIYETVLLALPEL</sequence>
<dbReference type="EMBL" id="CP042275">
    <property type="protein sequence ID" value="QDY97179.1"/>
    <property type="molecule type" value="Genomic_DNA"/>
</dbReference>
<protein>
    <submittedName>
        <fullName evidence="5">FkbM family methyltransferase</fullName>
    </submittedName>
</protein>
<dbReference type="PANTHER" id="PTHR22916">
    <property type="entry name" value="GLYCOSYLTRANSFERASE"/>
    <property type="match status" value="1"/>
</dbReference>
<evidence type="ECO:0000313" key="6">
    <source>
        <dbReference type="Proteomes" id="UP000222296"/>
    </source>
</evidence>
<dbReference type="InterPro" id="IPR006342">
    <property type="entry name" value="FkbM_mtfrase"/>
</dbReference>
<dbReference type="Proteomes" id="UP000222296">
    <property type="component" value="Chromosome Linear"/>
</dbReference>
<dbReference type="AlphaFoldDB" id="A0AAP9E9Z3"/>
<name>A0AAP9E9Z3_AGRTU</name>
<organism evidence="5 6">
    <name type="scientific">Agrobacterium tumefaciens</name>
    <dbReference type="NCBI Taxonomy" id="358"/>
    <lineage>
        <taxon>Bacteria</taxon>
        <taxon>Pseudomonadati</taxon>
        <taxon>Pseudomonadota</taxon>
        <taxon>Alphaproteobacteria</taxon>
        <taxon>Hyphomicrobiales</taxon>
        <taxon>Rhizobiaceae</taxon>
        <taxon>Rhizobium/Agrobacterium group</taxon>
        <taxon>Agrobacterium</taxon>
        <taxon>Agrobacterium tumefaciens complex</taxon>
    </lineage>
</organism>
<evidence type="ECO:0000256" key="2">
    <source>
        <dbReference type="ARBA" id="ARBA00022679"/>
    </source>
</evidence>
<dbReference type="GO" id="GO:0032259">
    <property type="term" value="P:methylation"/>
    <property type="evidence" value="ECO:0007669"/>
    <property type="project" value="UniProtKB-KW"/>
</dbReference>
<evidence type="ECO:0000259" key="4">
    <source>
        <dbReference type="Pfam" id="PF05050"/>
    </source>
</evidence>
<dbReference type="CDD" id="cd00761">
    <property type="entry name" value="Glyco_tranf_GTA_type"/>
    <property type="match status" value="1"/>
</dbReference>
<feature type="domain" description="Glycosyltransferase 2-like" evidence="3">
    <location>
        <begin position="6"/>
        <end position="136"/>
    </location>
</feature>
<dbReference type="InterPro" id="IPR001173">
    <property type="entry name" value="Glyco_trans_2-like"/>
</dbReference>
<reference evidence="5 6" key="1">
    <citation type="journal article" date="2017" name="Genome Announc.">
        <title>Draft Genome Sequence of Agrobacterium tumefaciens Biovar 1 Strain 186, Isolated from Walnut.</title>
        <authorList>
            <person name="Poret-Peterson A.T."/>
            <person name="Bhatnagar S."/>
            <person name="McClean A.E."/>
            <person name="Kluepfel D.A."/>
        </authorList>
    </citation>
    <scope>NUCLEOTIDE SEQUENCE [LARGE SCALE GENOMIC DNA]</scope>
    <source>
        <strain evidence="5 6">186</strain>
    </source>
</reference>
<dbReference type="NCBIfam" id="TIGR01444">
    <property type="entry name" value="fkbM_fam"/>
    <property type="match status" value="1"/>
</dbReference>
<dbReference type="InterPro" id="IPR029063">
    <property type="entry name" value="SAM-dependent_MTases_sf"/>
</dbReference>
<feature type="domain" description="Methyltransferase FkbM" evidence="4">
    <location>
        <begin position="784"/>
        <end position="945"/>
    </location>
</feature>
<evidence type="ECO:0000259" key="3">
    <source>
        <dbReference type="Pfam" id="PF00535"/>
    </source>
</evidence>
<dbReference type="SUPFAM" id="SSF53448">
    <property type="entry name" value="Nucleotide-diphospho-sugar transferases"/>
    <property type="match status" value="1"/>
</dbReference>
<keyword evidence="2" id="KW-0808">Transferase</keyword>
<accession>A0AAP9E9Z3</accession>
<evidence type="ECO:0000256" key="1">
    <source>
        <dbReference type="ARBA" id="ARBA00022676"/>
    </source>
</evidence>
<dbReference type="GO" id="GO:0008168">
    <property type="term" value="F:methyltransferase activity"/>
    <property type="evidence" value="ECO:0007669"/>
    <property type="project" value="UniProtKB-KW"/>
</dbReference>
<keyword evidence="1" id="KW-0328">Glycosyltransferase</keyword>